<sequence length="457" mass="51881">MSIVRSVSTRHVCIVTRPKPSLCQHRRCLSGKELASIPEVSWRAGRKKSPSDCEPGLANIECQGKPQAEGVVRPFLHTGLLYGNSHAVYSARTRGAFDVPRFVPFDSDMYTAFTDMKLSRSGIAFNPWSLLLEMLDDPRLAYNASNARKVIVAIGHLGWITPENVLQQRPLLARYLLRAGCFVPHKQYSSDLPTGVMPKLDAANLGGMDLTPAQLMQLCQMQWPRFIAKEYEHILPSAIAADRQHADYLPWCRGWLSTNLSILRLRAAYVKRRVLFNSRMDKCTQSRFLIRDSFEHSPGLVLNTIMSWGGDFSKILNPYTVAGLCSTYFGDYAKIKEAVIQAWQLYEWLIHHNPHMKPPARLDANVQRCDGRLSKQLVDSLPSVLLYKALVTFDNWEEATCSLNDLCRSHEDGSVQQSPKLAELDNKLFRRYLDMKRTRSPKRRASTRSEPNDTLSK</sequence>
<accession>A0A9W8IIA8</accession>
<comment type="caution">
    <text evidence="2">The sequence shown here is derived from an EMBL/GenBank/DDBJ whole genome shotgun (WGS) entry which is preliminary data.</text>
</comment>
<reference evidence="2" key="1">
    <citation type="submission" date="2022-07" db="EMBL/GenBank/DDBJ databases">
        <title>Phylogenomic reconstructions and comparative analyses of Kickxellomycotina fungi.</title>
        <authorList>
            <person name="Reynolds N.K."/>
            <person name="Stajich J.E."/>
            <person name="Barry K."/>
            <person name="Grigoriev I.V."/>
            <person name="Crous P."/>
            <person name="Smith M.E."/>
        </authorList>
    </citation>
    <scope>NUCLEOTIDE SEQUENCE</scope>
    <source>
        <strain evidence="2">RSA 476</strain>
    </source>
</reference>
<gene>
    <name evidence="2" type="ORF">GGH94_005544</name>
</gene>
<name>A0A9W8IIA8_9FUNG</name>
<dbReference type="Proteomes" id="UP001140074">
    <property type="component" value="Unassembled WGS sequence"/>
</dbReference>
<dbReference type="EMBL" id="JANBUY010000300">
    <property type="protein sequence ID" value="KAJ2860406.1"/>
    <property type="molecule type" value="Genomic_DNA"/>
</dbReference>
<dbReference type="AlphaFoldDB" id="A0A9W8IIA8"/>
<protein>
    <submittedName>
        <fullName evidence="2">Uncharacterized protein</fullName>
    </submittedName>
</protein>
<feature type="region of interest" description="Disordered" evidence="1">
    <location>
        <begin position="435"/>
        <end position="457"/>
    </location>
</feature>
<evidence type="ECO:0000256" key="1">
    <source>
        <dbReference type="SAM" id="MobiDB-lite"/>
    </source>
</evidence>
<feature type="compositionally biased region" description="Polar residues" evidence="1">
    <location>
        <begin position="448"/>
        <end position="457"/>
    </location>
</feature>
<evidence type="ECO:0000313" key="3">
    <source>
        <dbReference type="Proteomes" id="UP001140074"/>
    </source>
</evidence>
<proteinExistence type="predicted"/>
<organism evidence="2 3">
    <name type="scientific">Coemansia aciculifera</name>
    <dbReference type="NCBI Taxonomy" id="417176"/>
    <lineage>
        <taxon>Eukaryota</taxon>
        <taxon>Fungi</taxon>
        <taxon>Fungi incertae sedis</taxon>
        <taxon>Zoopagomycota</taxon>
        <taxon>Kickxellomycotina</taxon>
        <taxon>Kickxellomycetes</taxon>
        <taxon>Kickxellales</taxon>
        <taxon>Kickxellaceae</taxon>
        <taxon>Coemansia</taxon>
    </lineage>
</organism>
<evidence type="ECO:0000313" key="2">
    <source>
        <dbReference type="EMBL" id="KAJ2860406.1"/>
    </source>
</evidence>
<keyword evidence="3" id="KW-1185">Reference proteome</keyword>